<keyword evidence="1" id="KW-0811">Translocation</keyword>
<dbReference type="InterPro" id="IPR027443">
    <property type="entry name" value="IPNS-like_sf"/>
</dbReference>
<reference evidence="3" key="1">
    <citation type="submission" date="2022-10" db="EMBL/GenBank/DDBJ databases">
        <authorList>
            <person name="Chen Y."/>
            <person name="Dougan E. K."/>
            <person name="Chan C."/>
            <person name="Rhodes N."/>
            <person name="Thang M."/>
        </authorList>
    </citation>
    <scope>NUCLEOTIDE SEQUENCE</scope>
</reference>
<accession>A0A9P1CFX6</accession>
<protein>
    <recommendedName>
        <fullName evidence="1">Mitochondrial import inner membrane translocase subunit TIM50</fullName>
    </recommendedName>
</protein>
<dbReference type="Gene3D" id="3.40.50.1000">
    <property type="entry name" value="HAD superfamily/HAD-like"/>
    <property type="match status" value="1"/>
</dbReference>
<evidence type="ECO:0000313" key="3">
    <source>
        <dbReference type="EMBL" id="CAI3991547.1"/>
    </source>
</evidence>
<keyword evidence="5" id="KW-1185">Reference proteome</keyword>
<keyword evidence="1" id="KW-0813">Transport</keyword>
<dbReference type="SUPFAM" id="SSF51197">
    <property type="entry name" value="Clavaminate synthase-like"/>
    <property type="match status" value="1"/>
</dbReference>
<evidence type="ECO:0000259" key="2">
    <source>
        <dbReference type="PROSITE" id="PS50969"/>
    </source>
</evidence>
<dbReference type="EMBL" id="CAMXCT030001602">
    <property type="protein sequence ID" value="CAL4778859.1"/>
    <property type="molecule type" value="Genomic_DNA"/>
</dbReference>
<dbReference type="EMBL" id="CAMXCT010001602">
    <property type="protein sequence ID" value="CAI3991547.1"/>
    <property type="molecule type" value="Genomic_DNA"/>
</dbReference>
<comment type="function">
    <text evidence="1">Essential component of the TIM23 complex, a complex that mediates the translocation of transit peptide-containing proteins across the mitochondrial inner membrane.</text>
</comment>
<evidence type="ECO:0000313" key="5">
    <source>
        <dbReference type="Proteomes" id="UP001152797"/>
    </source>
</evidence>
<dbReference type="Proteomes" id="UP001152797">
    <property type="component" value="Unassembled WGS sequence"/>
</dbReference>
<dbReference type="Pfam" id="PF03171">
    <property type="entry name" value="2OG-FeII_Oxy"/>
    <property type="match status" value="1"/>
</dbReference>
<dbReference type="Pfam" id="PF03031">
    <property type="entry name" value="NIF"/>
    <property type="match status" value="1"/>
</dbReference>
<keyword evidence="1" id="KW-0653">Protein transport</keyword>
<feature type="domain" description="FCP1 homology" evidence="2">
    <location>
        <begin position="128"/>
        <end position="294"/>
    </location>
</feature>
<dbReference type="InterPro" id="IPR044861">
    <property type="entry name" value="IPNS-like_FE2OG_OXY"/>
</dbReference>
<dbReference type="GO" id="GO:0015031">
    <property type="term" value="P:protein transport"/>
    <property type="evidence" value="ECO:0007669"/>
    <property type="project" value="UniProtKB-KW"/>
</dbReference>
<dbReference type="EMBL" id="CAMXCT020001602">
    <property type="protein sequence ID" value="CAL1144922.1"/>
    <property type="molecule type" value="Genomic_DNA"/>
</dbReference>
<dbReference type="InterPro" id="IPR023214">
    <property type="entry name" value="HAD_sf"/>
</dbReference>
<reference evidence="4 5" key="2">
    <citation type="submission" date="2024-05" db="EMBL/GenBank/DDBJ databases">
        <authorList>
            <person name="Chen Y."/>
            <person name="Shah S."/>
            <person name="Dougan E. K."/>
            <person name="Thang M."/>
            <person name="Chan C."/>
        </authorList>
    </citation>
    <scope>NUCLEOTIDE SEQUENCE [LARGE SCALE GENOMIC DNA]</scope>
</reference>
<gene>
    <name evidence="3" type="ORF">C1SCF055_LOCUS18446</name>
</gene>
<comment type="subcellular location">
    <subcellularLocation>
        <location evidence="1">Mitochondrion inner membrane</location>
        <topology evidence="1">Single-pass membrane protein</topology>
    </subcellularLocation>
</comment>
<evidence type="ECO:0000256" key="1">
    <source>
        <dbReference type="RuleBase" id="RU365079"/>
    </source>
</evidence>
<organism evidence="3">
    <name type="scientific">Cladocopium goreaui</name>
    <dbReference type="NCBI Taxonomy" id="2562237"/>
    <lineage>
        <taxon>Eukaryota</taxon>
        <taxon>Sar</taxon>
        <taxon>Alveolata</taxon>
        <taxon>Dinophyceae</taxon>
        <taxon>Suessiales</taxon>
        <taxon>Symbiodiniaceae</taxon>
        <taxon>Cladocopium</taxon>
    </lineage>
</organism>
<evidence type="ECO:0000313" key="4">
    <source>
        <dbReference type="EMBL" id="CAL4778859.1"/>
    </source>
</evidence>
<proteinExistence type="inferred from homology"/>
<dbReference type="InterPro" id="IPR050365">
    <property type="entry name" value="TIM50"/>
</dbReference>
<dbReference type="OrthoDB" id="441991at2759"/>
<dbReference type="GO" id="GO:0005744">
    <property type="term" value="C:TIM23 mitochondrial import inner membrane translocase complex"/>
    <property type="evidence" value="ECO:0007669"/>
    <property type="project" value="UniProtKB-UniRule"/>
</dbReference>
<dbReference type="CDD" id="cd07521">
    <property type="entry name" value="HAD_FCP1-like"/>
    <property type="match status" value="1"/>
</dbReference>
<comment type="similarity">
    <text evidence="1">Belongs to the TIM50 family.</text>
</comment>
<dbReference type="Gene3D" id="2.60.120.330">
    <property type="entry name" value="B-lactam Antibiotic, Isopenicillin N Synthase, Chain"/>
    <property type="match status" value="1"/>
</dbReference>
<keyword evidence="1" id="KW-0496">Mitochondrion</keyword>
<dbReference type="PROSITE" id="PS50969">
    <property type="entry name" value="FCP1"/>
    <property type="match status" value="1"/>
</dbReference>
<name>A0A9P1CFX6_9DINO</name>
<dbReference type="AlphaFoldDB" id="A0A9P1CFX6"/>
<sequence>MTRRREEVSGDADNAPDAKVARVQRVIEQGTFLLDFPQEESVFQQGDHLWGLPEVHQRTATKPRPATEPLRDFSVAMPRLSLKDVDVGRLPQQAKAALDFLVLLNPCEIIPDGMSARQPVLLPQQKPEHQGRRTLVLDLDETLVHCHCQPFAPPGAHPDIHLELENGDPKAVLKAKVFVRPGARQLLLLAAERFEVVVFTASAAIYADKVLDWLDPGRRLISYRLYREACTELAGGHFKDLRRLGRSLDDVVLVDNSPLALGLRPENGMLISSWYGDDDQVAGGWQLAAGSTTTVSAMARLHWLDDLGKFLEPEAFIDELTQQSFAVVAAPARLASPVAAVFAAPQGLLGHSGANGPLVWSFKRQGELKERSQVRRVSCEAGDPEDLLWASFEVMEQLAAEAMDAWCARLEVPSEAARRSFGDLSFAAEEATHQELGKGKSVLNLYHYFNSPTCDEEPCRSHADPGLLTVLGRSTKAGLQAVRPLTPGKAPGRPASYGEEWLDLELLMDDLGRGQAPHVPFLVLVGETMERLSGGWHPSCVHRVKRSEEPGERRFNMAFELRPRCNVWHPWRKMLDAVETAPETEP</sequence>
<dbReference type="InterPro" id="IPR004274">
    <property type="entry name" value="FCP1_dom"/>
</dbReference>
<dbReference type="SUPFAM" id="SSF56784">
    <property type="entry name" value="HAD-like"/>
    <property type="match status" value="1"/>
</dbReference>
<comment type="caution">
    <text evidence="3">The sequence shown here is derived from an EMBL/GenBank/DDBJ whole genome shotgun (WGS) entry which is preliminary data.</text>
</comment>
<dbReference type="PANTHER" id="PTHR12210">
    <property type="entry name" value="DULLARD PROTEIN PHOSPHATASE"/>
    <property type="match status" value="1"/>
</dbReference>
<comment type="subunit">
    <text evidence="1">Component of the TIM23 complex.</text>
</comment>
<keyword evidence="1" id="KW-0809">Transit peptide</keyword>
<dbReference type="InterPro" id="IPR036412">
    <property type="entry name" value="HAD-like_sf"/>
</dbReference>
<dbReference type="SMART" id="SM00577">
    <property type="entry name" value="CPDc"/>
    <property type="match status" value="1"/>
</dbReference>